<keyword evidence="1" id="KW-0812">Transmembrane</keyword>
<organism evidence="2 3">
    <name type="scientific">Cannabis sativa</name>
    <name type="common">Hemp</name>
    <name type="synonym">Marijuana</name>
    <dbReference type="NCBI Taxonomy" id="3483"/>
    <lineage>
        <taxon>Eukaryota</taxon>
        <taxon>Viridiplantae</taxon>
        <taxon>Streptophyta</taxon>
        <taxon>Embryophyta</taxon>
        <taxon>Tracheophyta</taxon>
        <taxon>Spermatophyta</taxon>
        <taxon>Magnoliopsida</taxon>
        <taxon>eudicotyledons</taxon>
        <taxon>Gunneridae</taxon>
        <taxon>Pentapetalae</taxon>
        <taxon>rosids</taxon>
        <taxon>fabids</taxon>
        <taxon>Rosales</taxon>
        <taxon>Cannabaceae</taxon>
        <taxon>Cannabis</taxon>
    </lineage>
</organism>
<reference evidence="2" key="1">
    <citation type="submission" date="2021-03" db="UniProtKB">
        <authorList>
            <consortium name="EnsemblPlants"/>
        </authorList>
    </citation>
    <scope>IDENTIFICATION</scope>
</reference>
<name>A0A803RA89_CANSA</name>
<dbReference type="Gramene" id="novel_model_6965_5bd9a17a">
    <property type="protein sequence ID" value="cds.novel_model_6965_5bd9a17a"/>
    <property type="gene ID" value="novel_gene_3670_5bd9a17a"/>
</dbReference>
<accession>A0A803RA89</accession>
<proteinExistence type="predicted"/>
<feature type="transmembrane region" description="Helical" evidence="1">
    <location>
        <begin position="29"/>
        <end position="49"/>
    </location>
</feature>
<keyword evidence="1" id="KW-1133">Transmembrane helix</keyword>
<sequence length="63" mass="7403">MHSLDFPKRKAFTVLCTWRTTTDSGCKRFASFNLLLIIIVIISFIKFYISEYFGLTIKVHEKI</sequence>
<evidence type="ECO:0000256" key="1">
    <source>
        <dbReference type="SAM" id="Phobius"/>
    </source>
</evidence>
<evidence type="ECO:0000313" key="2">
    <source>
        <dbReference type="EnsemblPlants" id="cds.novel_model_6965_5bd9a17a"/>
    </source>
</evidence>
<evidence type="ECO:0000313" key="3">
    <source>
        <dbReference type="Proteomes" id="UP000596661"/>
    </source>
</evidence>
<keyword evidence="1" id="KW-0472">Membrane</keyword>
<protein>
    <submittedName>
        <fullName evidence="2">Uncharacterized protein</fullName>
    </submittedName>
</protein>
<keyword evidence="3" id="KW-1185">Reference proteome</keyword>
<dbReference type="EnsemblPlants" id="novel_model_6965_5bd9a17a">
    <property type="protein sequence ID" value="cds.novel_model_6965_5bd9a17a"/>
    <property type="gene ID" value="novel_gene_3670_5bd9a17a"/>
</dbReference>
<dbReference type="EMBL" id="UZAU01000810">
    <property type="status" value="NOT_ANNOTATED_CDS"/>
    <property type="molecule type" value="Genomic_DNA"/>
</dbReference>
<dbReference type="Proteomes" id="UP000596661">
    <property type="component" value="Unassembled WGS sequence"/>
</dbReference>
<dbReference type="AlphaFoldDB" id="A0A803RA89"/>